<comment type="caution">
    <text evidence="1">The sequence shown here is derived from an EMBL/GenBank/DDBJ whole genome shotgun (WGS) entry which is preliminary data.</text>
</comment>
<evidence type="ECO:0000313" key="2">
    <source>
        <dbReference type="Proteomes" id="UP001150907"/>
    </source>
</evidence>
<sequence length="341" mass="37806">MRKLDASVAALLAAVAENQRLYDGYSALPPDIALARLKLEDARQALEQMRIQCENALPVLYFVFGHDADTLKSSYLVDDNTISELYETDQAIDVTELAVIARSKPDCVSHFFVVNRGQEYRAVSTVEPSVSYTFGPSTKTRVISQLANGSKTIQALIDEGQPLFDYGPRTNKSPGFKLRDCNGEEVVEGERFMLQIVPRRSLKLDPDFDAPRSIFDCKEWIDVVGGSSAIGNTLRGSIDYAAYFGLTVVDGLTHLTFEGRFLQVGDQDSGYGISHESSLPPEDSRIQISYGDNGDIMINDWLTNAPMNCDWVKASVGYITIEREANEWENKGPGNLRVIKV</sequence>
<name>A0A9W8EHG3_9FUNG</name>
<organism evidence="1 2">
    <name type="scientific">Coemansia thaxteri</name>
    <dbReference type="NCBI Taxonomy" id="2663907"/>
    <lineage>
        <taxon>Eukaryota</taxon>
        <taxon>Fungi</taxon>
        <taxon>Fungi incertae sedis</taxon>
        <taxon>Zoopagomycota</taxon>
        <taxon>Kickxellomycotina</taxon>
        <taxon>Kickxellomycetes</taxon>
        <taxon>Kickxellales</taxon>
        <taxon>Kickxellaceae</taxon>
        <taxon>Coemansia</taxon>
    </lineage>
</organism>
<dbReference type="OrthoDB" id="5579563at2759"/>
<proteinExistence type="predicted"/>
<gene>
    <name evidence="1" type="ORF">H4R26_003630</name>
</gene>
<dbReference type="AlphaFoldDB" id="A0A9W8EHG3"/>
<protein>
    <submittedName>
        <fullName evidence="1">Uncharacterized protein</fullName>
    </submittedName>
</protein>
<reference evidence="1" key="1">
    <citation type="submission" date="2022-07" db="EMBL/GenBank/DDBJ databases">
        <title>Phylogenomic reconstructions and comparative analyses of Kickxellomycotina fungi.</title>
        <authorList>
            <person name="Reynolds N.K."/>
            <person name="Stajich J.E."/>
            <person name="Barry K."/>
            <person name="Grigoriev I.V."/>
            <person name="Crous P."/>
            <person name="Smith M.E."/>
        </authorList>
    </citation>
    <scope>NUCLEOTIDE SEQUENCE</scope>
    <source>
        <strain evidence="1">IMI 214461</strain>
    </source>
</reference>
<dbReference type="Proteomes" id="UP001150907">
    <property type="component" value="Unassembled WGS sequence"/>
</dbReference>
<accession>A0A9W8EHG3</accession>
<evidence type="ECO:0000313" key="1">
    <source>
        <dbReference type="EMBL" id="KAJ2002396.1"/>
    </source>
</evidence>
<dbReference type="EMBL" id="JANBQF010000306">
    <property type="protein sequence ID" value="KAJ2002396.1"/>
    <property type="molecule type" value="Genomic_DNA"/>
</dbReference>
<keyword evidence="2" id="KW-1185">Reference proteome</keyword>